<evidence type="ECO:0000313" key="4">
    <source>
        <dbReference type="EMBL" id="VAX02936.1"/>
    </source>
</evidence>
<dbReference type="SUPFAM" id="SSF53756">
    <property type="entry name" value="UDP-Glycosyltransferase/glycogen phosphorylase"/>
    <property type="match status" value="1"/>
</dbReference>
<gene>
    <name evidence="4" type="ORF">MNBD_GAMMA20-131</name>
</gene>
<keyword evidence="2 4" id="KW-0808">Transferase</keyword>
<dbReference type="Pfam" id="PF00534">
    <property type="entry name" value="Glycos_transf_1"/>
    <property type="match status" value="1"/>
</dbReference>
<name>A0A3B1AAZ4_9ZZZZ</name>
<protein>
    <submittedName>
        <fullName evidence="4">Glycosyl transferase, group 1 family protein</fullName>
    </submittedName>
</protein>
<sequence>EGLAPARVTCVHSAVDTERYRPGCADRALFGHELGLAGEGPVLAVVAQLIARKGHRYLLKALPGILDAVPGVQVVFFGRGPLEVALRTEVEQAGLTERVRFAGFRDDLERLLPCLDLVVHPAEMEGLGVSLLQAAACGVPIVAFPAGGIPEIVREGENGHLLPMGDVESLRDRIIELLQAPERMREMGLNGRALVEREFSIDSMVRGNLAVYRGLVGKG</sequence>
<accession>A0A3B1AAZ4</accession>
<dbReference type="AlphaFoldDB" id="A0A3B1AAZ4"/>
<evidence type="ECO:0000259" key="3">
    <source>
        <dbReference type="Pfam" id="PF00534"/>
    </source>
</evidence>
<keyword evidence="1" id="KW-0328">Glycosyltransferase</keyword>
<proteinExistence type="predicted"/>
<dbReference type="EMBL" id="UOFU01000302">
    <property type="protein sequence ID" value="VAX02936.1"/>
    <property type="molecule type" value="Genomic_DNA"/>
</dbReference>
<evidence type="ECO:0000256" key="2">
    <source>
        <dbReference type="ARBA" id="ARBA00022679"/>
    </source>
</evidence>
<dbReference type="InterPro" id="IPR001296">
    <property type="entry name" value="Glyco_trans_1"/>
</dbReference>
<feature type="domain" description="Glycosyl transferase family 1" evidence="3">
    <location>
        <begin position="34"/>
        <end position="192"/>
    </location>
</feature>
<dbReference type="PANTHER" id="PTHR12526">
    <property type="entry name" value="GLYCOSYLTRANSFERASE"/>
    <property type="match status" value="1"/>
</dbReference>
<dbReference type="PANTHER" id="PTHR12526:SF510">
    <property type="entry name" value="D-INOSITOL 3-PHOSPHATE GLYCOSYLTRANSFERASE"/>
    <property type="match status" value="1"/>
</dbReference>
<dbReference type="GO" id="GO:0016757">
    <property type="term" value="F:glycosyltransferase activity"/>
    <property type="evidence" value="ECO:0007669"/>
    <property type="project" value="UniProtKB-KW"/>
</dbReference>
<feature type="non-terminal residue" evidence="4">
    <location>
        <position position="1"/>
    </location>
</feature>
<dbReference type="Gene3D" id="3.40.50.2000">
    <property type="entry name" value="Glycogen Phosphorylase B"/>
    <property type="match status" value="2"/>
</dbReference>
<reference evidence="4" key="1">
    <citation type="submission" date="2018-06" db="EMBL/GenBank/DDBJ databases">
        <authorList>
            <person name="Zhirakovskaya E."/>
        </authorList>
    </citation>
    <scope>NUCLEOTIDE SEQUENCE</scope>
</reference>
<evidence type="ECO:0000256" key="1">
    <source>
        <dbReference type="ARBA" id="ARBA00022676"/>
    </source>
</evidence>
<dbReference type="CDD" id="cd03801">
    <property type="entry name" value="GT4_PimA-like"/>
    <property type="match status" value="1"/>
</dbReference>
<organism evidence="4">
    <name type="scientific">hydrothermal vent metagenome</name>
    <dbReference type="NCBI Taxonomy" id="652676"/>
    <lineage>
        <taxon>unclassified sequences</taxon>
        <taxon>metagenomes</taxon>
        <taxon>ecological metagenomes</taxon>
    </lineage>
</organism>